<name>A0A2U3NVY8_9MYCO</name>
<keyword evidence="2" id="KW-1185">Reference proteome</keyword>
<evidence type="ECO:0000313" key="2">
    <source>
        <dbReference type="Proteomes" id="UP000240988"/>
    </source>
</evidence>
<evidence type="ECO:0000313" key="1">
    <source>
        <dbReference type="EMBL" id="SPM35644.1"/>
    </source>
</evidence>
<dbReference type="Proteomes" id="UP000240988">
    <property type="component" value="Unassembled WGS sequence"/>
</dbReference>
<accession>A0A2U3NVY8</accession>
<sequence length="89" mass="10134">MADIGAMGRYGVGFLRATHTAHAGAGSVFPLPRRTVGHRVQDWISAVIEATRTRMQTGTRHRAPKQEYRHPRREVFLEDAAMSREMFRL</sequence>
<dbReference type="OrthoDB" id="4738376at2"/>
<dbReference type="EMBL" id="FUFA01000004">
    <property type="protein sequence ID" value="SPM35644.1"/>
    <property type="molecule type" value="Genomic_DNA"/>
</dbReference>
<dbReference type="AlphaFoldDB" id="A0A2U3NVY8"/>
<proteinExistence type="predicted"/>
<reference evidence="1 2" key="1">
    <citation type="submission" date="2017-01" db="EMBL/GenBank/DDBJ databases">
        <authorList>
            <consortium name="Urmite Genomes"/>
        </authorList>
    </citation>
    <scope>NUCLEOTIDE SEQUENCE [LARGE SCALE GENOMIC DNA]</scope>
    <source>
        <strain evidence="1 2">AB57</strain>
    </source>
</reference>
<protein>
    <submittedName>
        <fullName evidence="1">Uncharacterized protein</fullName>
    </submittedName>
</protein>
<gene>
    <name evidence="1" type="ORF">MRAB57_3473</name>
</gene>
<dbReference type="RefSeq" id="WP_077088456.1">
    <property type="nucleotide sequence ID" value="NZ_LT721901.1"/>
</dbReference>
<organism evidence="1 2">
    <name type="scientific">Mycobacterium rhizamassiliense</name>
    <dbReference type="NCBI Taxonomy" id="1841860"/>
    <lineage>
        <taxon>Bacteria</taxon>
        <taxon>Bacillati</taxon>
        <taxon>Actinomycetota</taxon>
        <taxon>Actinomycetes</taxon>
        <taxon>Mycobacteriales</taxon>
        <taxon>Mycobacteriaceae</taxon>
        <taxon>Mycobacterium</taxon>
    </lineage>
</organism>